<accession>A0ABV6NJK5</accession>
<proteinExistence type="predicted"/>
<evidence type="ECO:0000256" key="1">
    <source>
        <dbReference type="SAM" id="Phobius"/>
    </source>
</evidence>
<dbReference type="Proteomes" id="UP001589833">
    <property type="component" value="Unassembled WGS sequence"/>
</dbReference>
<evidence type="ECO:0000313" key="2">
    <source>
        <dbReference type="EMBL" id="MFC0560874.1"/>
    </source>
</evidence>
<dbReference type="PANTHER" id="PTHR34219:SF1">
    <property type="entry name" value="PEPSY DOMAIN-CONTAINING PROTEIN"/>
    <property type="match status" value="1"/>
</dbReference>
<dbReference type="Pfam" id="PF03929">
    <property type="entry name" value="PepSY_TM"/>
    <property type="match status" value="1"/>
</dbReference>
<feature type="transmembrane region" description="Helical" evidence="1">
    <location>
        <begin position="162"/>
        <end position="182"/>
    </location>
</feature>
<dbReference type="PANTHER" id="PTHR34219">
    <property type="entry name" value="IRON-REGULATED INNER MEMBRANE PROTEIN-RELATED"/>
    <property type="match status" value="1"/>
</dbReference>
<feature type="transmembrane region" description="Helical" evidence="1">
    <location>
        <begin position="203"/>
        <end position="230"/>
    </location>
</feature>
<reference evidence="2 3" key="1">
    <citation type="submission" date="2024-09" db="EMBL/GenBank/DDBJ databases">
        <authorList>
            <person name="Sun Q."/>
            <person name="Mori K."/>
        </authorList>
    </citation>
    <scope>NUCLEOTIDE SEQUENCE [LARGE SCALE GENOMIC DNA]</scope>
    <source>
        <strain evidence="2 3">NCAIM B.02301</strain>
    </source>
</reference>
<dbReference type="EMBL" id="JBHLTR010000046">
    <property type="protein sequence ID" value="MFC0560874.1"/>
    <property type="molecule type" value="Genomic_DNA"/>
</dbReference>
<comment type="caution">
    <text evidence="2">The sequence shown here is derived from an EMBL/GenBank/DDBJ whole genome shotgun (WGS) entry which is preliminary data.</text>
</comment>
<organism evidence="2 3">
    <name type="scientific">Halalkalibacter alkalisediminis</name>
    <dbReference type="NCBI Taxonomy" id="935616"/>
    <lineage>
        <taxon>Bacteria</taxon>
        <taxon>Bacillati</taxon>
        <taxon>Bacillota</taxon>
        <taxon>Bacilli</taxon>
        <taxon>Bacillales</taxon>
        <taxon>Bacillaceae</taxon>
        <taxon>Halalkalibacter</taxon>
    </lineage>
</organism>
<keyword evidence="1" id="KW-1133">Transmembrane helix</keyword>
<protein>
    <submittedName>
        <fullName evidence="2">PepSY-associated TM helix domain-containing protein</fullName>
    </submittedName>
</protein>
<sequence>MNKVDLFNQKKVGIIKIMNKNQSKSLYVTMWRWHFFAGLFFAPFIILLTITGIIYLFTPQIEDRLYAKYYQIEAEGEKLAPSEQINSVLSRYENSTVTRYRPGESEVRSSEVHILLNNETITIFVNPYTGDIIGELANNHKFSSFIKDLHGEFMLGTFGDRLVELVACWTLVLILTGMYLWLPKNKCKIGGVFIPRLRSQKKIIIRDLHVVPGFWISGGLAFLILTGLLWTGL</sequence>
<evidence type="ECO:0000313" key="3">
    <source>
        <dbReference type="Proteomes" id="UP001589833"/>
    </source>
</evidence>
<dbReference type="RefSeq" id="WP_337956390.1">
    <property type="nucleotide sequence ID" value="NZ_JAQQWT010000037.1"/>
</dbReference>
<feature type="transmembrane region" description="Helical" evidence="1">
    <location>
        <begin position="33"/>
        <end position="57"/>
    </location>
</feature>
<keyword evidence="1" id="KW-0472">Membrane</keyword>
<keyword evidence="1" id="KW-0812">Transmembrane</keyword>
<keyword evidence="3" id="KW-1185">Reference proteome</keyword>
<dbReference type="InterPro" id="IPR005625">
    <property type="entry name" value="PepSY-ass_TM"/>
</dbReference>
<name>A0ABV6NJK5_9BACI</name>
<gene>
    <name evidence="2" type="ORF">ACFFH4_18120</name>
</gene>